<dbReference type="GeneID" id="6010318"/>
<organism evidence="2 3">
    <name type="scientific">Coprinopsis cinerea (strain Okayama-7 / 130 / ATCC MYA-4618 / FGSC 9003)</name>
    <name type="common">Inky cap fungus</name>
    <name type="synonym">Hormographiella aspergillata</name>
    <dbReference type="NCBI Taxonomy" id="240176"/>
    <lineage>
        <taxon>Eukaryota</taxon>
        <taxon>Fungi</taxon>
        <taxon>Dikarya</taxon>
        <taxon>Basidiomycota</taxon>
        <taxon>Agaricomycotina</taxon>
        <taxon>Agaricomycetes</taxon>
        <taxon>Agaricomycetidae</taxon>
        <taxon>Agaricales</taxon>
        <taxon>Agaricineae</taxon>
        <taxon>Psathyrellaceae</taxon>
        <taxon>Coprinopsis</taxon>
    </lineage>
</organism>
<comment type="caution">
    <text evidence="2">The sequence shown here is derived from an EMBL/GenBank/DDBJ whole genome shotgun (WGS) entry which is preliminary data.</text>
</comment>
<dbReference type="Proteomes" id="UP000001861">
    <property type="component" value="Unassembled WGS sequence"/>
</dbReference>
<feature type="compositionally biased region" description="Basic and acidic residues" evidence="1">
    <location>
        <begin position="149"/>
        <end position="164"/>
    </location>
</feature>
<dbReference type="VEuPathDB" id="FungiDB:CC1G_01493"/>
<reference evidence="2 3" key="1">
    <citation type="journal article" date="2010" name="Proc. Natl. Acad. Sci. U.S.A.">
        <title>Insights into evolution of multicellular fungi from the assembled chromosomes of the mushroom Coprinopsis cinerea (Coprinus cinereus).</title>
        <authorList>
            <person name="Stajich J.E."/>
            <person name="Wilke S.K."/>
            <person name="Ahren D."/>
            <person name="Au C.H."/>
            <person name="Birren B.W."/>
            <person name="Borodovsky M."/>
            <person name="Burns C."/>
            <person name="Canback B."/>
            <person name="Casselton L.A."/>
            <person name="Cheng C.K."/>
            <person name="Deng J."/>
            <person name="Dietrich F.S."/>
            <person name="Fargo D.C."/>
            <person name="Farman M.L."/>
            <person name="Gathman A.C."/>
            <person name="Goldberg J."/>
            <person name="Guigo R."/>
            <person name="Hoegger P.J."/>
            <person name="Hooker J.B."/>
            <person name="Huggins A."/>
            <person name="James T.Y."/>
            <person name="Kamada T."/>
            <person name="Kilaru S."/>
            <person name="Kodira C."/>
            <person name="Kues U."/>
            <person name="Kupfer D."/>
            <person name="Kwan H.S."/>
            <person name="Lomsadze A."/>
            <person name="Li W."/>
            <person name="Lilly W.W."/>
            <person name="Ma L.J."/>
            <person name="Mackey A.J."/>
            <person name="Manning G."/>
            <person name="Martin F."/>
            <person name="Muraguchi H."/>
            <person name="Natvig D.O."/>
            <person name="Palmerini H."/>
            <person name="Ramesh M.A."/>
            <person name="Rehmeyer C.J."/>
            <person name="Roe B.A."/>
            <person name="Shenoy N."/>
            <person name="Stanke M."/>
            <person name="Ter-Hovhannisyan V."/>
            <person name="Tunlid A."/>
            <person name="Velagapudi R."/>
            <person name="Vision T.J."/>
            <person name="Zeng Q."/>
            <person name="Zolan M.E."/>
            <person name="Pukkila P.J."/>
        </authorList>
    </citation>
    <scope>NUCLEOTIDE SEQUENCE [LARGE SCALE GENOMIC DNA]</scope>
    <source>
        <strain evidence="3">Okayama-7 / 130 / ATCC MYA-4618 / FGSC 9003</strain>
    </source>
</reference>
<evidence type="ECO:0000313" key="3">
    <source>
        <dbReference type="Proteomes" id="UP000001861"/>
    </source>
</evidence>
<feature type="region of interest" description="Disordered" evidence="1">
    <location>
        <begin position="98"/>
        <end position="193"/>
    </location>
</feature>
<feature type="compositionally biased region" description="Low complexity" evidence="1">
    <location>
        <begin position="109"/>
        <end position="120"/>
    </location>
</feature>
<dbReference type="RefSeq" id="XP_001833816.2">
    <property type="nucleotide sequence ID" value="XM_001833764.2"/>
</dbReference>
<dbReference type="InParanoid" id="A8NHS5"/>
<sequence length="269" mass="29753">MSYAVEVPIPPGVHTLRIKTLSPKLYLSAPSEDVGQIEVVEWKPEAEAFGGCEAAGYYEGGSHKAVGTRTATRPRYDDNTGDDAQTWRGQRRCWTGPITHNVDLQDQDSFASSSSSSRSAHNGHTIHPSSEAQGLASSSYQTPVLNHGCDLRRSNRVSKSDHMQGVRRVSASPPYLPHNEPSSTIPKCHNDDSDNTYEVLPSKFNLNSSFKSPLFKSDKHEPNTSSKRYKFGATDLHPFEVRLPDANTEFASVDIQEALRAEVGRRERI</sequence>
<dbReference type="EMBL" id="AACS02000010">
    <property type="protein sequence ID" value="EAU87846.2"/>
    <property type="molecule type" value="Genomic_DNA"/>
</dbReference>
<dbReference type="KEGG" id="cci:CC1G_01493"/>
<protein>
    <submittedName>
        <fullName evidence="2">Uncharacterized protein</fullName>
    </submittedName>
</protein>
<dbReference type="OMA" id="HNGHTIH"/>
<dbReference type="HOGENOM" id="CLU_1034446_0_0_1"/>
<accession>A8NHS5</accession>
<gene>
    <name evidence="2" type="ORF">CC1G_01493</name>
</gene>
<evidence type="ECO:0000256" key="1">
    <source>
        <dbReference type="SAM" id="MobiDB-lite"/>
    </source>
</evidence>
<dbReference type="AlphaFoldDB" id="A8NHS5"/>
<proteinExistence type="predicted"/>
<name>A8NHS5_COPC7</name>
<evidence type="ECO:0000313" key="2">
    <source>
        <dbReference type="EMBL" id="EAU87846.2"/>
    </source>
</evidence>
<feature type="compositionally biased region" description="Polar residues" evidence="1">
    <location>
        <begin position="127"/>
        <end position="144"/>
    </location>
</feature>
<keyword evidence="3" id="KW-1185">Reference proteome</keyword>
<feature type="region of interest" description="Disordered" evidence="1">
    <location>
        <begin position="69"/>
        <end position="88"/>
    </location>
</feature>